<dbReference type="GO" id="GO:0005634">
    <property type="term" value="C:nucleus"/>
    <property type="evidence" value="ECO:0007669"/>
    <property type="project" value="UniProtKB-SubCell"/>
</dbReference>
<comment type="caution">
    <text evidence="4">The sequence shown here is derived from an EMBL/GenBank/DDBJ whole genome shotgun (WGS) entry which is preliminary data.</text>
</comment>
<evidence type="ECO:0000313" key="4">
    <source>
        <dbReference type="EMBL" id="RDL31913.1"/>
    </source>
</evidence>
<keyword evidence="2" id="KW-0539">Nucleus</keyword>
<comment type="subcellular location">
    <subcellularLocation>
        <location evidence="1">Nucleus</location>
    </subcellularLocation>
</comment>
<dbReference type="Proteomes" id="UP000254866">
    <property type="component" value="Unassembled WGS sequence"/>
</dbReference>
<dbReference type="EMBL" id="NPIC01000011">
    <property type="protein sequence ID" value="RDL31913.1"/>
    <property type="molecule type" value="Genomic_DNA"/>
</dbReference>
<reference evidence="4 5" key="1">
    <citation type="journal article" date="2018" name="IMA Fungus">
        <title>IMA Genome-F 9: Draft genome sequence of Annulohypoxylon stygium, Aspergillus mulundensis, Berkeleyomyces basicola (syn. Thielaviopsis basicola), Ceratocystis smalleyi, two Cercospora beticola strains, Coleophoma cylindrospora, Fusarium fracticaudum, Phialophora cf. hyalina, and Morchella septimelata.</title>
        <authorList>
            <person name="Wingfield B.D."/>
            <person name="Bills G.F."/>
            <person name="Dong Y."/>
            <person name="Huang W."/>
            <person name="Nel W.J."/>
            <person name="Swalarsk-Parry B.S."/>
            <person name="Vaghefi N."/>
            <person name="Wilken P.M."/>
            <person name="An Z."/>
            <person name="de Beer Z.W."/>
            <person name="De Vos L."/>
            <person name="Chen L."/>
            <person name="Duong T.A."/>
            <person name="Gao Y."/>
            <person name="Hammerbacher A."/>
            <person name="Kikkert J.R."/>
            <person name="Li Y."/>
            <person name="Li H."/>
            <person name="Li K."/>
            <person name="Li Q."/>
            <person name="Liu X."/>
            <person name="Ma X."/>
            <person name="Naidoo K."/>
            <person name="Pethybridge S.J."/>
            <person name="Sun J."/>
            <person name="Steenkamp E.T."/>
            <person name="van der Nest M.A."/>
            <person name="van Wyk S."/>
            <person name="Wingfield M.J."/>
            <person name="Xiong C."/>
            <person name="Yue Q."/>
            <person name="Zhang X."/>
        </authorList>
    </citation>
    <scope>NUCLEOTIDE SEQUENCE [LARGE SCALE GENOMIC DNA]</scope>
    <source>
        <strain evidence="4 5">BP 5553</strain>
    </source>
</reference>
<evidence type="ECO:0000313" key="5">
    <source>
        <dbReference type="Proteomes" id="UP000254866"/>
    </source>
</evidence>
<dbReference type="InterPro" id="IPR025151">
    <property type="entry name" value="ELYS_dom"/>
</dbReference>
<gene>
    <name evidence="4" type="ORF">BP5553_09315</name>
</gene>
<dbReference type="GeneID" id="43602164"/>
<organism evidence="4 5">
    <name type="scientific">Venustampulla echinocandica</name>
    <dbReference type="NCBI Taxonomy" id="2656787"/>
    <lineage>
        <taxon>Eukaryota</taxon>
        <taxon>Fungi</taxon>
        <taxon>Dikarya</taxon>
        <taxon>Ascomycota</taxon>
        <taxon>Pezizomycotina</taxon>
        <taxon>Leotiomycetes</taxon>
        <taxon>Helotiales</taxon>
        <taxon>Pleuroascaceae</taxon>
        <taxon>Venustampulla</taxon>
    </lineage>
</organism>
<sequence>MSNYRNYNYRNFDDVFEFDPDCSYDEGIVQEIDKDRKALEGLFIDKVMKVLGIKRPARYYPPKTNADLRNLHKAIVEGTGADIHKLSVLYYLVLNIDFPTGTRDHSIAFERRWFLPGKYQIYMKGLWHLDRQEFEDALEYLTYPSLVPDFSDEILEVLVRRSDNDLTLPLAYYYTVQPTLKSQSAIECLFSAIARHNVTEAYYFARSQPEHTQRHMFEMLISLVLHNSPAQTIGDRSAELVNLPFTIEEEGWFEEYLLHGEGSGLRKAKDTVLFRRIGTGKFTEALAMKDMKTRPVGGLHWNHLTKAVQDGLGPRLGV</sequence>
<dbReference type="RefSeq" id="XP_031865845.1">
    <property type="nucleotide sequence ID" value="XM_032017938.1"/>
</dbReference>
<proteinExistence type="predicted"/>
<keyword evidence="5" id="KW-1185">Reference proteome</keyword>
<dbReference type="Pfam" id="PF13934">
    <property type="entry name" value="ELYS"/>
    <property type="match status" value="1"/>
</dbReference>
<evidence type="ECO:0000259" key="3">
    <source>
        <dbReference type="Pfam" id="PF13934"/>
    </source>
</evidence>
<evidence type="ECO:0000256" key="2">
    <source>
        <dbReference type="ARBA" id="ARBA00023242"/>
    </source>
</evidence>
<dbReference type="OrthoDB" id="20729at2759"/>
<accession>A0A370TCD7</accession>
<dbReference type="AlphaFoldDB" id="A0A370TCD7"/>
<name>A0A370TCD7_9HELO</name>
<evidence type="ECO:0000256" key="1">
    <source>
        <dbReference type="ARBA" id="ARBA00004123"/>
    </source>
</evidence>
<feature type="domain" description="ELYS-like" evidence="3">
    <location>
        <begin position="42"/>
        <end position="260"/>
    </location>
</feature>
<dbReference type="STRING" id="2656787.A0A370TCD7"/>
<protein>
    <recommendedName>
        <fullName evidence="3">ELYS-like domain-containing protein</fullName>
    </recommendedName>
</protein>